<gene>
    <name evidence="2" type="ORF">SAMN03080614_100485</name>
</gene>
<evidence type="ECO:0000313" key="3">
    <source>
        <dbReference type="Proteomes" id="UP000243819"/>
    </source>
</evidence>
<evidence type="ECO:0000313" key="2">
    <source>
        <dbReference type="EMBL" id="SES71589.1"/>
    </source>
</evidence>
<keyword evidence="3" id="KW-1185">Reference proteome</keyword>
<dbReference type="InterPro" id="IPR035255">
    <property type="entry name" value="DUF5348"/>
</dbReference>
<feature type="domain" description="DUF5348" evidence="1">
    <location>
        <begin position="3"/>
        <end position="54"/>
    </location>
</feature>
<evidence type="ECO:0000259" key="1">
    <source>
        <dbReference type="Pfam" id="PF17295"/>
    </source>
</evidence>
<dbReference type="AlphaFoldDB" id="A0A1H9YRA8"/>
<accession>A0A1H9YRA8</accession>
<sequence length="72" mass="8880">MMGKLVYSKEKERWFFKGKENQFPINCGEHLQIKIFNKYRPCRVELAHDWYVILDNISFVLFKSFSYDVKYY</sequence>
<protein>
    <recommendedName>
        <fullName evidence="1">DUF5348 domain-containing protein</fullName>
    </recommendedName>
</protein>
<dbReference type="Proteomes" id="UP000243819">
    <property type="component" value="Unassembled WGS sequence"/>
</dbReference>
<dbReference type="RefSeq" id="WP_091348776.1">
    <property type="nucleotide sequence ID" value="NZ_FOIF01000004.1"/>
</dbReference>
<proteinExistence type="predicted"/>
<reference evidence="3" key="1">
    <citation type="submission" date="2016-10" db="EMBL/GenBank/DDBJ databases">
        <authorList>
            <person name="Varghese N."/>
            <person name="Submissions S."/>
        </authorList>
    </citation>
    <scope>NUCLEOTIDE SEQUENCE [LARGE SCALE GENOMIC DNA]</scope>
    <source>
        <strain evidence="3">DSM 13577</strain>
    </source>
</reference>
<dbReference type="OrthoDB" id="9554183at2"/>
<organism evidence="2 3">
    <name type="scientific">Anaerobranca gottschalkii DSM 13577</name>
    <dbReference type="NCBI Taxonomy" id="1120990"/>
    <lineage>
        <taxon>Bacteria</taxon>
        <taxon>Bacillati</taxon>
        <taxon>Bacillota</taxon>
        <taxon>Clostridia</taxon>
        <taxon>Eubacteriales</taxon>
        <taxon>Proteinivoracaceae</taxon>
        <taxon>Anaerobranca</taxon>
    </lineage>
</organism>
<name>A0A1H9YRA8_9FIRM</name>
<dbReference type="STRING" id="1120990.SAMN03080614_100485"/>
<dbReference type="Gene3D" id="2.40.10.390">
    <property type="match status" value="1"/>
</dbReference>
<dbReference type="EMBL" id="FOIF01000004">
    <property type="protein sequence ID" value="SES71589.1"/>
    <property type="molecule type" value="Genomic_DNA"/>
</dbReference>
<dbReference type="Pfam" id="PF17295">
    <property type="entry name" value="DUF5348"/>
    <property type="match status" value="1"/>
</dbReference>